<feature type="signal peptide" evidence="12">
    <location>
        <begin position="1"/>
        <end position="16"/>
    </location>
</feature>
<name>A0A6J2PQI7_COTGO</name>
<dbReference type="Pfam" id="PF07966">
    <property type="entry name" value="A1_Propeptide"/>
    <property type="match status" value="1"/>
</dbReference>
<evidence type="ECO:0000256" key="8">
    <source>
        <dbReference type="ARBA" id="ARBA00023157"/>
    </source>
</evidence>
<dbReference type="InterPro" id="IPR021109">
    <property type="entry name" value="Peptidase_aspartic_dom_sf"/>
</dbReference>
<keyword evidence="7 11" id="KW-0378">Hydrolase</keyword>
<feature type="disulfide bond" evidence="10">
    <location>
        <begin position="263"/>
        <end position="267"/>
    </location>
</feature>
<evidence type="ECO:0000256" key="11">
    <source>
        <dbReference type="RuleBase" id="RU000454"/>
    </source>
</evidence>
<protein>
    <recommendedName>
        <fullName evidence="3">pepsin A</fullName>
        <ecNumber evidence="3">3.4.23.1</ecNumber>
    </recommendedName>
</protein>
<dbReference type="EC" id="3.4.23.1" evidence="3"/>
<dbReference type="RefSeq" id="XP_029287594.1">
    <property type="nucleotide sequence ID" value="XM_029431734.1"/>
</dbReference>
<evidence type="ECO:0000256" key="12">
    <source>
        <dbReference type="SAM" id="SignalP"/>
    </source>
</evidence>
<dbReference type="Gene3D" id="6.10.140.60">
    <property type="match status" value="1"/>
</dbReference>
<organism evidence="14 15">
    <name type="scientific">Cottoperca gobio</name>
    <name type="common">Frogmouth</name>
    <name type="synonym">Aphritis gobio</name>
    <dbReference type="NCBI Taxonomy" id="56716"/>
    <lineage>
        <taxon>Eukaryota</taxon>
        <taxon>Metazoa</taxon>
        <taxon>Chordata</taxon>
        <taxon>Craniata</taxon>
        <taxon>Vertebrata</taxon>
        <taxon>Euteleostomi</taxon>
        <taxon>Actinopterygii</taxon>
        <taxon>Neopterygii</taxon>
        <taxon>Teleostei</taxon>
        <taxon>Neoteleostei</taxon>
        <taxon>Acanthomorphata</taxon>
        <taxon>Eupercaria</taxon>
        <taxon>Perciformes</taxon>
        <taxon>Notothenioidei</taxon>
        <taxon>Bovichtidae</taxon>
        <taxon>Cottoperca</taxon>
    </lineage>
</organism>
<comment type="function">
    <text evidence="1">Shows particularly broad specificity; although bonds involving phenylalanine and leucine are preferred, many others are also cleaved to some extent.</text>
</comment>
<keyword evidence="12" id="KW-0732">Signal</keyword>
<evidence type="ECO:0000256" key="4">
    <source>
        <dbReference type="ARBA" id="ARBA00022670"/>
    </source>
</evidence>
<feature type="chain" id="PRO_5027099546" description="pepsin A" evidence="12">
    <location>
        <begin position="17"/>
        <end position="375"/>
    </location>
</feature>
<evidence type="ECO:0000256" key="3">
    <source>
        <dbReference type="ARBA" id="ARBA00011924"/>
    </source>
</evidence>
<dbReference type="AlphaFoldDB" id="A0A6J2PQI7"/>
<dbReference type="GO" id="GO:0006508">
    <property type="term" value="P:proteolysis"/>
    <property type="evidence" value="ECO:0007669"/>
    <property type="project" value="UniProtKB-KW"/>
</dbReference>
<dbReference type="Gene3D" id="2.40.70.10">
    <property type="entry name" value="Acid Proteases"/>
    <property type="match status" value="2"/>
</dbReference>
<evidence type="ECO:0000256" key="10">
    <source>
        <dbReference type="PIRSR" id="PIRSR601461-2"/>
    </source>
</evidence>
<feature type="active site" evidence="9">
    <location>
        <position position="272"/>
    </location>
</feature>
<dbReference type="PROSITE" id="PS51767">
    <property type="entry name" value="PEPTIDASE_A1"/>
    <property type="match status" value="1"/>
</dbReference>
<evidence type="ECO:0000256" key="5">
    <source>
        <dbReference type="ARBA" id="ARBA00022750"/>
    </source>
</evidence>
<evidence type="ECO:0000259" key="13">
    <source>
        <dbReference type="PROSITE" id="PS51767"/>
    </source>
</evidence>
<dbReference type="FunFam" id="2.40.70.10:FF:000004">
    <property type="entry name" value="Pepsin A"/>
    <property type="match status" value="1"/>
</dbReference>
<dbReference type="SUPFAM" id="SSF50630">
    <property type="entry name" value="Acid proteases"/>
    <property type="match status" value="1"/>
</dbReference>
<keyword evidence="14" id="KW-1185">Reference proteome</keyword>
<dbReference type="InterPro" id="IPR012848">
    <property type="entry name" value="Aspartic_peptidase_N"/>
</dbReference>
<evidence type="ECO:0000313" key="15">
    <source>
        <dbReference type="RefSeq" id="XP_029287594.1"/>
    </source>
</evidence>
<gene>
    <name evidence="15" type="primary">LOC115008255</name>
</gene>
<dbReference type="Pfam" id="PF00026">
    <property type="entry name" value="Asp"/>
    <property type="match status" value="1"/>
</dbReference>
<dbReference type="OrthoDB" id="771136at2759"/>
<dbReference type="PRINTS" id="PR00792">
    <property type="entry name" value="PEPSIN"/>
</dbReference>
<feature type="disulfide bond" evidence="10">
    <location>
        <begin position="103"/>
        <end position="108"/>
    </location>
</feature>
<evidence type="ECO:0000256" key="7">
    <source>
        <dbReference type="ARBA" id="ARBA00022801"/>
    </source>
</evidence>
<dbReference type="PANTHER" id="PTHR47966:SF22">
    <property type="entry name" value="PEPSIN A-3-RELATED"/>
    <property type="match status" value="1"/>
</dbReference>
<keyword evidence="6" id="KW-0222">Digestion</keyword>
<dbReference type="GO" id="GO:0007586">
    <property type="term" value="P:digestion"/>
    <property type="evidence" value="ECO:0007669"/>
    <property type="project" value="UniProtKB-KW"/>
</dbReference>
<feature type="domain" description="Peptidase A1" evidence="13">
    <location>
        <begin position="72"/>
        <end position="372"/>
    </location>
</feature>
<dbReference type="InterPro" id="IPR033121">
    <property type="entry name" value="PEPTIDASE_A1"/>
</dbReference>
<reference evidence="15" key="1">
    <citation type="submission" date="2025-08" db="UniProtKB">
        <authorList>
            <consortium name="RefSeq"/>
        </authorList>
    </citation>
    <scope>IDENTIFICATION</scope>
</reference>
<dbReference type="InParanoid" id="A0A6J2PQI7"/>
<evidence type="ECO:0000256" key="2">
    <source>
        <dbReference type="ARBA" id="ARBA00007447"/>
    </source>
</evidence>
<keyword evidence="4 11" id="KW-0645">Protease</keyword>
<dbReference type="PROSITE" id="PS00141">
    <property type="entry name" value="ASP_PROTEASE"/>
    <property type="match status" value="2"/>
</dbReference>
<dbReference type="GeneID" id="115008255"/>
<evidence type="ECO:0000256" key="1">
    <source>
        <dbReference type="ARBA" id="ARBA00002318"/>
    </source>
</evidence>
<dbReference type="InterPro" id="IPR001461">
    <property type="entry name" value="Aspartic_peptidase_A1"/>
</dbReference>
<feature type="active site" evidence="9">
    <location>
        <position position="90"/>
    </location>
</feature>
<dbReference type="PANTHER" id="PTHR47966">
    <property type="entry name" value="BETA-SITE APP-CLEAVING ENZYME, ISOFORM A-RELATED"/>
    <property type="match status" value="1"/>
</dbReference>
<keyword evidence="5 11" id="KW-0064">Aspartyl protease</keyword>
<proteinExistence type="inferred from homology"/>
<evidence type="ECO:0000256" key="9">
    <source>
        <dbReference type="PIRSR" id="PIRSR601461-1"/>
    </source>
</evidence>
<dbReference type="Proteomes" id="UP000504630">
    <property type="component" value="Chromosome 5"/>
</dbReference>
<sequence>MKSAFVLLAFLTVSQGILRIPLMRGKSARQQLEESGLFQEYRSKFPFNPAAKFLPRNDHSVVPLTFDPDTTIYGEIGIGTPPQLFKVLFDTGSSDLWVPSTSCTSSACDKHVKFSSSASSTFQAGTKTFHISYNSGYASGSTGYDLIKISDLCVEHQIFGLTETEADFMASVPWDGVLGLAFPGLSLEGGTPIFNSMWNQGKLLQNMFSMYLSSSVEGSMLILGGTDSSYYTGGIKWIPLYEATNFWNIQIQSITINGNTVGCSGSCAAVVDSGTSFITGPNKDIDNINGWLGAFSDQYGDAAVSCSNTDLLPDIVFNIHGYNFALPPSTYVIKSASGCRTGFATGTWILGEVFMRQFYTAFDITNNMVGFAQAV</sequence>
<dbReference type="GO" id="GO:0004190">
    <property type="term" value="F:aspartic-type endopeptidase activity"/>
    <property type="evidence" value="ECO:0007669"/>
    <property type="project" value="UniProtKB-KW"/>
</dbReference>
<dbReference type="KEGG" id="cgob:115008255"/>
<evidence type="ECO:0000313" key="14">
    <source>
        <dbReference type="Proteomes" id="UP000504630"/>
    </source>
</evidence>
<dbReference type="InterPro" id="IPR001969">
    <property type="entry name" value="Aspartic_peptidase_AS"/>
</dbReference>
<evidence type="ECO:0000256" key="6">
    <source>
        <dbReference type="ARBA" id="ARBA00022757"/>
    </source>
</evidence>
<comment type="similarity">
    <text evidence="2 11">Belongs to the peptidase A1 family.</text>
</comment>
<keyword evidence="8 10" id="KW-1015">Disulfide bond</keyword>
<accession>A0A6J2PQI7</accession>